<dbReference type="GO" id="GO:0004930">
    <property type="term" value="F:G protein-coupled receptor activity"/>
    <property type="evidence" value="ECO:0007669"/>
    <property type="project" value="UniProtKB-KW"/>
</dbReference>
<dbReference type="Proteomes" id="UP000276133">
    <property type="component" value="Unassembled WGS sequence"/>
</dbReference>
<keyword evidence="6 10" id="KW-0675">Receptor</keyword>
<dbReference type="InterPro" id="IPR017452">
    <property type="entry name" value="GPCR_Rhodpsn_7TM"/>
</dbReference>
<gene>
    <name evidence="10" type="ORF">BpHYR1_007658</name>
</gene>
<keyword evidence="4" id="KW-0297">G-protein coupled receptor</keyword>
<dbReference type="EMBL" id="REGN01000058">
    <property type="protein sequence ID" value="RNA44797.1"/>
    <property type="molecule type" value="Genomic_DNA"/>
</dbReference>
<evidence type="ECO:0000256" key="4">
    <source>
        <dbReference type="ARBA" id="ARBA00023040"/>
    </source>
</evidence>
<feature type="domain" description="G-protein coupled receptors family 1 profile" evidence="9">
    <location>
        <begin position="22"/>
        <end position="183"/>
    </location>
</feature>
<keyword evidence="3 8" id="KW-1133">Transmembrane helix</keyword>
<keyword evidence="7" id="KW-0807">Transducer</keyword>
<dbReference type="PRINTS" id="PR00237">
    <property type="entry name" value="GPCRRHODOPSN"/>
</dbReference>
<dbReference type="PANTHER" id="PTHR45695:SF9">
    <property type="entry name" value="LEUCOKININ RECEPTOR"/>
    <property type="match status" value="1"/>
</dbReference>
<feature type="transmembrane region" description="Helical" evidence="8">
    <location>
        <begin position="43"/>
        <end position="63"/>
    </location>
</feature>
<sequence>MEVYIVIFMIFISFVTLVGLIGNVIVIIVYAFDKNLKSSTNHLFINLSATDILIVLTCFPVALMDLINYGEWRLGEFICHMDYFMESLLTSVSSLTLISISLERLYVTVFPLHVQIVKKKRTIFGILLSVWIISAVSSTPYLSYSTFRSETFNGTKISYCFYSRSFGAKIYSSSCTSLLVFAPSLTDQKQYSEITAHDQVLHLEIHSIQGMN</sequence>
<evidence type="ECO:0000256" key="8">
    <source>
        <dbReference type="SAM" id="Phobius"/>
    </source>
</evidence>
<dbReference type="AlphaFoldDB" id="A0A3M7TA47"/>
<dbReference type="Pfam" id="PF00001">
    <property type="entry name" value="7tm_1"/>
    <property type="match status" value="1"/>
</dbReference>
<keyword evidence="5 8" id="KW-0472">Membrane</keyword>
<proteinExistence type="predicted"/>
<evidence type="ECO:0000256" key="5">
    <source>
        <dbReference type="ARBA" id="ARBA00023136"/>
    </source>
</evidence>
<dbReference type="STRING" id="10195.A0A3M7TA47"/>
<reference evidence="10 11" key="1">
    <citation type="journal article" date="2018" name="Sci. Rep.">
        <title>Genomic signatures of local adaptation to the degree of environmental predictability in rotifers.</title>
        <authorList>
            <person name="Franch-Gras L."/>
            <person name="Hahn C."/>
            <person name="Garcia-Roger E.M."/>
            <person name="Carmona M.J."/>
            <person name="Serra M."/>
            <person name="Gomez A."/>
        </authorList>
    </citation>
    <scope>NUCLEOTIDE SEQUENCE [LARGE SCALE GENOMIC DNA]</scope>
    <source>
        <strain evidence="10">HYR1</strain>
    </source>
</reference>
<feature type="transmembrane region" description="Helical" evidence="8">
    <location>
        <begin position="6"/>
        <end position="31"/>
    </location>
</feature>
<evidence type="ECO:0000256" key="7">
    <source>
        <dbReference type="ARBA" id="ARBA00023224"/>
    </source>
</evidence>
<dbReference type="InterPro" id="IPR000276">
    <property type="entry name" value="GPCR_Rhodpsn"/>
</dbReference>
<organism evidence="10 11">
    <name type="scientific">Brachionus plicatilis</name>
    <name type="common">Marine rotifer</name>
    <name type="synonym">Brachionus muelleri</name>
    <dbReference type="NCBI Taxonomy" id="10195"/>
    <lineage>
        <taxon>Eukaryota</taxon>
        <taxon>Metazoa</taxon>
        <taxon>Spiralia</taxon>
        <taxon>Gnathifera</taxon>
        <taxon>Rotifera</taxon>
        <taxon>Eurotatoria</taxon>
        <taxon>Monogononta</taxon>
        <taxon>Pseudotrocha</taxon>
        <taxon>Ploima</taxon>
        <taxon>Brachionidae</taxon>
        <taxon>Brachionus</taxon>
    </lineage>
</organism>
<dbReference type="SUPFAM" id="SSF81321">
    <property type="entry name" value="Family A G protein-coupled receptor-like"/>
    <property type="match status" value="1"/>
</dbReference>
<keyword evidence="2 8" id="KW-0812">Transmembrane</keyword>
<dbReference type="GO" id="GO:0005886">
    <property type="term" value="C:plasma membrane"/>
    <property type="evidence" value="ECO:0007669"/>
    <property type="project" value="TreeGrafter"/>
</dbReference>
<evidence type="ECO:0000256" key="6">
    <source>
        <dbReference type="ARBA" id="ARBA00023170"/>
    </source>
</evidence>
<comment type="subcellular location">
    <subcellularLocation>
        <location evidence="1">Membrane</location>
        <topology evidence="1">Multi-pass membrane protein</topology>
    </subcellularLocation>
</comment>
<comment type="caution">
    <text evidence="10">The sequence shown here is derived from an EMBL/GenBank/DDBJ whole genome shotgun (WGS) entry which is preliminary data.</text>
</comment>
<evidence type="ECO:0000259" key="9">
    <source>
        <dbReference type="PROSITE" id="PS50262"/>
    </source>
</evidence>
<accession>A0A3M7TA47</accession>
<dbReference type="PROSITE" id="PS50262">
    <property type="entry name" value="G_PROTEIN_RECEP_F1_2"/>
    <property type="match status" value="1"/>
</dbReference>
<feature type="transmembrane region" description="Helical" evidence="8">
    <location>
        <begin position="123"/>
        <end position="142"/>
    </location>
</feature>
<dbReference type="OrthoDB" id="9009799at2759"/>
<dbReference type="PANTHER" id="PTHR45695">
    <property type="entry name" value="LEUCOKININ RECEPTOR-RELATED"/>
    <property type="match status" value="1"/>
</dbReference>
<keyword evidence="11" id="KW-1185">Reference proteome</keyword>
<evidence type="ECO:0000256" key="2">
    <source>
        <dbReference type="ARBA" id="ARBA00022692"/>
    </source>
</evidence>
<protein>
    <submittedName>
        <fullName evidence="10">Growth hormone secretagogue receptor type 1 isoform X1</fullName>
    </submittedName>
</protein>
<evidence type="ECO:0000256" key="1">
    <source>
        <dbReference type="ARBA" id="ARBA00004141"/>
    </source>
</evidence>
<name>A0A3M7TA47_BRAPC</name>
<evidence type="ECO:0000313" key="10">
    <source>
        <dbReference type="EMBL" id="RNA44797.1"/>
    </source>
</evidence>
<dbReference type="Gene3D" id="1.20.1070.10">
    <property type="entry name" value="Rhodopsin 7-helix transmembrane proteins"/>
    <property type="match status" value="1"/>
</dbReference>
<feature type="transmembrane region" description="Helical" evidence="8">
    <location>
        <begin position="83"/>
        <end position="102"/>
    </location>
</feature>
<evidence type="ECO:0000313" key="11">
    <source>
        <dbReference type="Proteomes" id="UP000276133"/>
    </source>
</evidence>
<evidence type="ECO:0000256" key="3">
    <source>
        <dbReference type="ARBA" id="ARBA00022989"/>
    </source>
</evidence>